<sequence>MARGKRKGIADIIGEEIDGQEKKKKEPQQKVKIRSEGKKMADEFNNKGKIPNGFLKILNLQDFDEKKNIKAVTLANGNFCVVRVGELIYVCDCNSTAYKYPLIDGELFNGPGGASIRSPFDGTSYDLTTGKVIEWCPQDTLPRKMLGKLKENATPVDLGVYPVIVDEQGDIYASFVQ</sequence>
<accession>K8EHZ0</accession>
<feature type="domain" description="Rieske-like [2Fe-2S]" evidence="4">
    <location>
        <begin position="54"/>
        <end position="171"/>
    </location>
</feature>
<keyword evidence="2" id="KW-0534">Nitrate assimilation</keyword>
<dbReference type="Pfam" id="PF13806">
    <property type="entry name" value="Rieske_2"/>
    <property type="match status" value="1"/>
</dbReference>
<name>K8EHZ0_9CHLO</name>
<dbReference type="SUPFAM" id="SSF50022">
    <property type="entry name" value="ISP domain"/>
    <property type="match status" value="1"/>
</dbReference>
<evidence type="ECO:0000313" key="5">
    <source>
        <dbReference type="EMBL" id="CCO17772.1"/>
    </source>
</evidence>
<evidence type="ECO:0000313" key="6">
    <source>
        <dbReference type="Proteomes" id="UP000198341"/>
    </source>
</evidence>
<protein>
    <recommendedName>
        <fullName evidence="4">Rieske-like [2Fe-2S] domain-containing protein</fullName>
    </recommendedName>
</protein>
<organism evidence="5 6">
    <name type="scientific">Bathycoccus prasinos</name>
    <dbReference type="NCBI Taxonomy" id="41875"/>
    <lineage>
        <taxon>Eukaryota</taxon>
        <taxon>Viridiplantae</taxon>
        <taxon>Chlorophyta</taxon>
        <taxon>Mamiellophyceae</taxon>
        <taxon>Mamiellales</taxon>
        <taxon>Bathycoccaceae</taxon>
        <taxon>Bathycoccus</taxon>
    </lineage>
</organism>
<feature type="compositionally biased region" description="Basic and acidic residues" evidence="3">
    <location>
        <begin position="19"/>
        <end position="45"/>
    </location>
</feature>
<keyword evidence="6" id="KW-1185">Reference proteome</keyword>
<dbReference type="GO" id="GO:0051537">
    <property type="term" value="F:2 iron, 2 sulfur cluster binding"/>
    <property type="evidence" value="ECO:0007669"/>
    <property type="project" value="InterPro"/>
</dbReference>
<dbReference type="Proteomes" id="UP000198341">
    <property type="component" value="Chromosome 8"/>
</dbReference>
<reference evidence="5 6" key="1">
    <citation type="submission" date="2011-10" db="EMBL/GenBank/DDBJ databases">
        <authorList>
            <person name="Genoscope - CEA"/>
        </authorList>
    </citation>
    <scope>NUCLEOTIDE SEQUENCE [LARGE SCALE GENOMIC DNA]</scope>
    <source>
        <strain evidence="5 6">RCC 1105</strain>
    </source>
</reference>
<dbReference type="OrthoDB" id="1910064at2759"/>
<feature type="region of interest" description="Disordered" evidence="3">
    <location>
        <begin position="18"/>
        <end position="45"/>
    </location>
</feature>
<evidence type="ECO:0000256" key="2">
    <source>
        <dbReference type="ARBA" id="ARBA00023063"/>
    </source>
</evidence>
<dbReference type="InterPro" id="IPR036922">
    <property type="entry name" value="Rieske_2Fe-2S_sf"/>
</dbReference>
<dbReference type="InterPro" id="IPR012748">
    <property type="entry name" value="Rieske-like_NirD"/>
</dbReference>
<proteinExistence type="predicted"/>
<dbReference type="EMBL" id="FO082271">
    <property type="protein sequence ID" value="CCO17772.1"/>
    <property type="molecule type" value="Genomic_DNA"/>
</dbReference>
<dbReference type="AlphaFoldDB" id="K8EHZ0"/>
<dbReference type="KEGG" id="bpg:Bathy08g01870"/>
<evidence type="ECO:0000259" key="4">
    <source>
        <dbReference type="Pfam" id="PF13806"/>
    </source>
</evidence>
<keyword evidence="1" id="KW-0560">Oxidoreductase</keyword>
<dbReference type="GO" id="GO:0008942">
    <property type="term" value="F:nitrite reductase [NAD(P)H] activity"/>
    <property type="evidence" value="ECO:0007669"/>
    <property type="project" value="InterPro"/>
</dbReference>
<dbReference type="GeneID" id="19014166"/>
<dbReference type="Gene3D" id="2.102.10.10">
    <property type="entry name" value="Rieske [2Fe-2S] iron-sulphur domain"/>
    <property type="match status" value="1"/>
</dbReference>
<dbReference type="eggNOG" id="ENOG502SAIK">
    <property type="taxonomic scope" value="Eukaryota"/>
</dbReference>
<evidence type="ECO:0000256" key="3">
    <source>
        <dbReference type="SAM" id="MobiDB-lite"/>
    </source>
</evidence>
<dbReference type="RefSeq" id="XP_007511651.1">
    <property type="nucleotide sequence ID" value="XM_007511589.1"/>
</dbReference>
<gene>
    <name evidence="5" type="ORF">Bathy08g01870</name>
</gene>
<dbReference type="GO" id="GO:0042128">
    <property type="term" value="P:nitrate assimilation"/>
    <property type="evidence" value="ECO:0007669"/>
    <property type="project" value="UniProtKB-KW"/>
</dbReference>
<evidence type="ECO:0000256" key="1">
    <source>
        <dbReference type="ARBA" id="ARBA00023002"/>
    </source>
</evidence>